<evidence type="ECO:0000313" key="5">
    <source>
        <dbReference type="EMBL" id="QEG22936.1"/>
    </source>
</evidence>
<dbReference type="Gene3D" id="1.10.287.470">
    <property type="entry name" value="Helix hairpin bin"/>
    <property type="match status" value="1"/>
</dbReference>
<evidence type="ECO:0000259" key="3">
    <source>
        <dbReference type="Pfam" id="PF25917"/>
    </source>
</evidence>
<dbReference type="Gene3D" id="2.40.30.170">
    <property type="match status" value="1"/>
</dbReference>
<reference evidence="5 6" key="1">
    <citation type="submission" date="2019-08" db="EMBL/GenBank/DDBJ databases">
        <title>Deep-cultivation of Planctomycetes and their phenomic and genomic characterization uncovers novel biology.</title>
        <authorList>
            <person name="Wiegand S."/>
            <person name="Jogler M."/>
            <person name="Boedeker C."/>
            <person name="Pinto D."/>
            <person name="Vollmers J."/>
            <person name="Rivas-Marin E."/>
            <person name="Kohn T."/>
            <person name="Peeters S.H."/>
            <person name="Heuer A."/>
            <person name="Rast P."/>
            <person name="Oberbeckmann S."/>
            <person name="Bunk B."/>
            <person name="Jeske O."/>
            <person name="Meyerdierks A."/>
            <person name="Storesund J.E."/>
            <person name="Kallscheuer N."/>
            <person name="Luecker S."/>
            <person name="Lage O.M."/>
            <person name="Pohl T."/>
            <person name="Merkel B.J."/>
            <person name="Hornburger P."/>
            <person name="Mueller R.-W."/>
            <person name="Bruemmer F."/>
            <person name="Labrenz M."/>
            <person name="Spormann A.M."/>
            <person name="Op den Camp H."/>
            <person name="Overmann J."/>
            <person name="Amann R."/>
            <person name="Jetten M.S.M."/>
            <person name="Mascher T."/>
            <person name="Medema M.H."/>
            <person name="Devos D.P."/>
            <person name="Kaster A.-K."/>
            <person name="Ovreas L."/>
            <person name="Rohde M."/>
            <person name="Galperin M.Y."/>
            <person name="Jogler C."/>
        </authorList>
    </citation>
    <scope>NUCLEOTIDE SEQUENCE [LARGE SCALE GENOMIC DNA]</scope>
    <source>
        <strain evidence="5 6">FC18</strain>
    </source>
</reference>
<dbReference type="InterPro" id="IPR006143">
    <property type="entry name" value="RND_pump_MFP"/>
</dbReference>
<dbReference type="InterPro" id="IPR058792">
    <property type="entry name" value="Beta-barrel_RND_2"/>
</dbReference>
<keyword evidence="6" id="KW-1185">Reference proteome</keyword>
<dbReference type="Pfam" id="PF25917">
    <property type="entry name" value="BSH_RND"/>
    <property type="match status" value="1"/>
</dbReference>
<dbReference type="STRING" id="980251.GCA_001642875_02575"/>
<name>A0A5B9PED6_9BACT</name>
<dbReference type="OrthoDB" id="9806939at2"/>
<proteinExistence type="inferred from homology"/>
<evidence type="ECO:0000259" key="4">
    <source>
        <dbReference type="Pfam" id="PF25954"/>
    </source>
</evidence>
<evidence type="ECO:0000313" key="6">
    <source>
        <dbReference type="Proteomes" id="UP000322214"/>
    </source>
</evidence>
<feature type="domain" description="CusB-like beta-barrel" evidence="4">
    <location>
        <begin position="245"/>
        <end position="312"/>
    </location>
</feature>
<keyword evidence="2" id="KW-1133">Transmembrane helix</keyword>
<sequence>MNSITSSSQREIALKNRFWTSLLSASLTAFLLGGIATYFGTGLLNPNAAANAGSPDKKPVKKSGPQAQLVRVGTIERKSITPERALIGDLVAVRRATIATEVAGKIIEFSVDEGSKVIGGETLLARIDNTWTKLNESKIASQIAEKKATLAFEMKDLLRYNELLRSSAVSSSEVELKRATIESLEASIGQLVVLQNEARERNARLEIYAPFDGSVVAKHAEVGEYVSVGSPVVEIVSSGRIDAQIMVPEDSLPFIAVDDAIDLIVDSLGLRIQGHVFSINAQGAMGSRTFPVRIQLDDQGGKLLPGMGVSAMVPMKKESTEILVPRDAVLMKPDESNVWILESATSAEIGDPNSNADNQETKTVWQARPVPVHVLSHTRDSYAIACARESDVERLTPGVQVVTEGLERLIPGATVRIDPDRSPLKAVPGAYRTGQQVSGR</sequence>
<dbReference type="SUPFAM" id="SSF111369">
    <property type="entry name" value="HlyD-like secretion proteins"/>
    <property type="match status" value="1"/>
</dbReference>
<accession>A0A5B9PED6</accession>
<comment type="similarity">
    <text evidence="1">Belongs to the membrane fusion protein (MFP) (TC 8.A.1) family.</text>
</comment>
<evidence type="ECO:0000256" key="2">
    <source>
        <dbReference type="SAM" id="Phobius"/>
    </source>
</evidence>
<feature type="transmembrane region" description="Helical" evidence="2">
    <location>
        <begin position="21"/>
        <end position="40"/>
    </location>
</feature>
<dbReference type="Gene3D" id="2.40.50.100">
    <property type="match status" value="1"/>
</dbReference>
<dbReference type="KEGG" id="mff:MFFC18_28240"/>
<evidence type="ECO:0000256" key="1">
    <source>
        <dbReference type="ARBA" id="ARBA00009477"/>
    </source>
</evidence>
<dbReference type="RefSeq" id="WP_075085006.1">
    <property type="nucleotide sequence ID" value="NZ_CP042912.1"/>
</dbReference>
<dbReference type="PANTHER" id="PTHR30469:SF15">
    <property type="entry name" value="HLYD FAMILY OF SECRETION PROTEINS"/>
    <property type="match status" value="1"/>
</dbReference>
<organism evidence="5 6">
    <name type="scientific">Mariniblastus fucicola</name>
    <dbReference type="NCBI Taxonomy" id="980251"/>
    <lineage>
        <taxon>Bacteria</taxon>
        <taxon>Pseudomonadati</taxon>
        <taxon>Planctomycetota</taxon>
        <taxon>Planctomycetia</taxon>
        <taxon>Pirellulales</taxon>
        <taxon>Pirellulaceae</taxon>
        <taxon>Mariniblastus</taxon>
    </lineage>
</organism>
<dbReference type="InterPro" id="IPR058625">
    <property type="entry name" value="MdtA-like_BSH"/>
</dbReference>
<protein>
    <submittedName>
        <fullName evidence="5">Multidrug resistance protein MdtA</fullName>
    </submittedName>
</protein>
<dbReference type="GO" id="GO:0015562">
    <property type="term" value="F:efflux transmembrane transporter activity"/>
    <property type="evidence" value="ECO:0007669"/>
    <property type="project" value="TreeGrafter"/>
</dbReference>
<dbReference type="Pfam" id="PF25954">
    <property type="entry name" value="Beta-barrel_RND_2"/>
    <property type="match status" value="1"/>
</dbReference>
<dbReference type="EMBL" id="CP042912">
    <property type="protein sequence ID" value="QEG22936.1"/>
    <property type="molecule type" value="Genomic_DNA"/>
</dbReference>
<keyword evidence="2" id="KW-0472">Membrane</keyword>
<dbReference type="AlphaFoldDB" id="A0A5B9PED6"/>
<dbReference type="GO" id="GO:1990281">
    <property type="term" value="C:efflux pump complex"/>
    <property type="evidence" value="ECO:0007669"/>
    <property type="project" value="TreeGrafter"/>
</dbReference>
<keyword evidence="2" id="KW-0812">Transmembrane</keyword>
<dbReference type="NCBIfam" id="TIGR01730">
    <property type="entry name" value="RND_mfp"/>
    <property type="match status" value="1"/>
</dbReference>
<dbReference type="Proteomes" id="UP000322214">
    <property type="component" value="Chromosome"/>
</dbReference>
<gene>
    <name evidence="5" type="primary">mdtA_2</name>
    <name evidence="5" type="ORF">MFFC18_28240</name>
</gene>
<feature type="domain" description="Multidrug resistance protein MdtA-like barrel-sandwich hybrid" evidence="3">
    <location>
        <begin position="94"/>
        <end position="236"/>
    </location>
</feature>
<dbReference type="Gene3D" id="2.40.420.20">
    <property type="match status" value="1"/>
</dbReference>
<dbReference type="PANTHER" id="PTHR30469">
    <property type="entry name" value="MULTIDRUG RESISTANCE PROTEIN MDTA"/>
    <property type="match status" value="1"/>
</dbReference>